<feature type="transmembrane region" description="Helical" evidence="1">
    <location>
        <begin position="5"/>
        <end position="22"/>
    </location>
</feature>
<evidence type="ECO:0000313" key="3">
    <source>
        <dbReference type="EMBL" id="PWK25920.1"/>
    </source>
</evidence>
<dbReference type="EMBL" id="JACWLN010000002">
    <property type="protein sequence ID" value="MBD1260456.1"/>
    <property type="molecule type" value="Genomic_DNA"/>
</dbReference>
<dbReference type="InterPro" id="IPR011256">
    <property type="entry name" value="Reg_factor_effector_dom_sf"/>
</dbReference>
<keyword evidence="1" id="KW-0472">Membrane</keyword>
<evidence type="ECO:0000313" key="2">
    <source>
        <dbReference type="EMBL" id="MBD1260456.1"/>
    </source>
</evidence>
<accession>A0A316ES24</accession>
<reference evidence="2 5" key="2">
    <citation type="submission" date="2020-07" db="EMBL/GenBank/DDBJ databases">
        <title>The draft genome sequence of Maribacter polysiphoniae KCTC 22021.</title>
        <authorList>
            <person name="Mu L."/>
        </authorList>
    </citation>
    <scope>NUCLEOTIDE SEQUENCE [LARGE SCALE GENOMIC DNA]</scope>
    <source>
        <strain evidence="2 5">KCTC 22021</strain>
    </source>
</reference>
<dbReference type="Gene3D" id="3.20.80.10">
    <property type="entry name" value="Regulatory factor, effector binding domain"/>
    <property type="match status" value="1"/>
</dbReference>
<evidence type="ECO:0000256" key="1">
    <source>
        <dbReference type="SAM" id="Phobius"/>
    </source>
</evidence>
<keyword evidence="1" id="KW-1133">Transmembrane helix</keyword>
<dbReference type="Proteomes" id="UP000245667">
    <property type="component" value="Unassembled WGS sequence"/>
</dbReference>
<evidence type="ECO:0000313" key="5">
    <source>
        <dbReference type="Proteomes" id="UP000651837"/>
    </source>
</evidence>
<reference evidence="3 4" key="1">
    <citation type="submission" date="2018-05" db="EMBL/GenBank/DDBJ databases">
        <title>Genomic Encyclopedia of Archaeal and Bacterial Type Strains, Phase II (KMG-II): from individual species to whole genera.</title>
        <authorList>
            <person name="Goeker M."/>
        </authorList>
    </citation>
    <scope>NUCLEOTIDE SEQUENCE [LARGE SCALE GENOMIC DNA]</scope>
    <source>
        <strain evidence="3 4">DSM 23514</strain>
    </source>
</reference>
<evidence type="ECO:0000313" key="4">
    <source>
        <dbReference type="Proteomes" id="UP000245667"/>
    </source>
</evidence>
<keyword evidence="1" id="KW-0812">Transmembrane</keyword>
<gene>
    <name evidence="2" type="ORF">HZY62_07640</name>
    <name evidence="3" type="ORF">LX92_00664</name>
</gene>
<name>A0A316ES24_9FLAO</name>
<dbReference type="RefSeq" id="WP_109648828.1">
    <property type="nucleotide sequence ID" value="NZ_JACWLN010000002.1"/>
</dbReference>
<dbReference type="AlphaFoldDB" id="A0A316ES24"/>
<comment type="caution">
    <text evidence="3">The sequence shown here is derived from an EMBL/GenBank/DDBJ whole genome shotgun (WGS) entry which is preliminary data.</text>
</comment>
<sequence>MKKIIFYIGFILFGATIWYLFIKPHDYQVNFKAKTFPGPINQMIKTWSNTSDNSELLESGNEDLLELKQQFQFGDSIHIYTWNIIPETDSTSNVKVYAKDPEHSLKNKLTIPFSDTDFEKRTRKNLIDFNKLLNEHISQFKVRVIGEEEINSTYCACTTQTTTQFGKAKGMMKDYPLLDGFLVNNGLRLNGRPFLEITHWDRVKDSVTFNFCYPIVKSETLPQHPELTYRNFPSTKAIKAEYFGNYITSDRAWYALLDYAKDNNLKIEALPVEVFHNNPNMGGDALKWKTEVYLPLIK</sequence>
<dbReference type="EMBL" id="QGGQ01000001">
    <property type="protein sequence ID" value="PWK25920.1"/>
    <property type="molecule type" value="Genomic_DNA"/>
</dbReference>
<proteinExistence type="predicted"/>
<protein>
    <submittedName>
        <fullName evidence="2">AraC family transcriptional regulator</fullName>
    </submittedName>
    <submittedName>
        <fullName evidence="3">Effector-binding domain-containing protein</fullName>
    </submittedName>
</protein>
<dbReference type="SUPFAM" id="SSF55136">
    <property type="entry name" value="Probable bacterial effector-binding domain"/>
    <property type="match status" value="1"/>
</dbReference>
<dbReference type="OrthoDB" id="1421367at2"/>
<keyword evidence="5" id="KW-1185">Reference proteome</keyword>
<dbReference type="Proteomes" id="UP000651837">
    <property type="component" value="Unassembled WGS sequence"/>
</dbReference>
<organism evidence="3 4">
    <name type="scientific">Maribacter polysiphoniae</name>
    <dbReference type="NCBI Taxonomy" id="429344"/>
    <lineage>
        <taxon>Bacteria</taxon>
        <taxon>Pseudomonadati</taxon>
        <taxon>Bacteroidota</taxon>
        <taxon>Flavobacteriia</taxon>
        <taxon>Flavobacteriales</taxon>
        <taxon>Flavobacteriaceae</taxon>
        <taxon>Maribacter</taxon>
    </lineage>
</organism>